<feature type="domain" description="NPHP4 Ig-like" evidence="2">
    <location>
        <begin position="775"/>
        <end position="862"/>
    </location>
</feature>
<protein>
    <submittedName>
        <fullName evidence="3">Uncharacterized protein</fullName>
    </submittedName>
</protein>
<name>A0A4U5LZJ2_STECR</name>
<dbReference type="InterPro" id="IPR029775">
    <property type="entry name" value="NPHP4"/>
</dbReference>
<reference evidence="3 4" key="1">
    <citation type="journal article" date="2015" name="Genome Biol.">
        <title>Comparative genomics of Steinernema reveals deeply conserved gene regulatory networks.</title>
        <authorList>
            <person name="Dillman A.R."/>
            <person name="Macchietto M."/>
            <person name="Porter C.F."/>
            <person name="Rogers A."/>
            <person name="Williams B."/>
            <person name="Antoshechkin I."/>
            <person name="Lee M.M."/>
            <person name="Goodwin Z."/>
            <person name="Lu X."/>
            <person name="Lewis E.E."/>
            <person name="Goodrich-Blair H."/>
            <person name="Stock S.P."/>
            <person name="Adams B.J."/>
            <person name="Sternberg P.W."/>
            <person name="Mortazavi A."/>
        </authorList>
    </citation>
    <scope>NUCLEOTIDE SEQUENCE [LARGE SCALE GENOMIC DNA]</scope>
    <source>
        <strain evidence="3 4">ALL</strain>
    </source>
</reference>
<dbReference type="STRING" id="34508.A0A4U5LZJ2"/>
<dbReference type="PANTHER" id="PTHR31043:SF3">
    <property type="entry name" value="NEPHROCYSTIN-4"/>
    <property type="match status" value="1"/>
</dbReference>
<sequence length="968" mass="110893">MALKDEGVFIVVEVVEVVPSDDSDNPDLATLGWTICPIYNIGQIMTDYNPSGIFNQPSKRIHLFEGSPSILATNVNGPLESISGIYKQGVSRILECYLQTHEKMSSVLDFIPEYVFFTQDDHIPGLEVDKKEQLSQLCRPQITLKSTVLLDQISISFGERAAQIEEAIISLTTQDWMYSLNQTHDQFLKNKKMEIIERRLKVGIHNGYTYIDEPYCMSMVAKDELMSKSHSLRRRLGTGWVSEENIKSELETFMVRNTLKLDRIFNHSTIAIVFSVYYVVGIRNEDLTVEMSKNEMVCWGAWCPENLYDVSEVSVPLIGGPNPNPDHHLCFKNLLRIREHETDSLMGQDGRPRIELTFQCTPVKTPARRSSFQIAETDAQFAHHTVNSSELLKMPSEPLPSTSQEMRDFMSEEVEEDFSKPKQEIEIPKNLATTRVESFCELATRVLTISRQSFVLLSQFKFREITDRNGNVPVLIDADDNRDFNVPEEVKDRLQVNEVFMQFLGTKGHIKTQRFFFVLKFYRFDEIVTERLKSVHADDDTKIFQRIDENGSVINPKECGFIIKYVVERTTGKADEQDDFVNYMLRNGLSVDVFDADSLMHLGKVVIPMRIVLRQTLEAVHSYLQIPIACTSMPQKGTFNGSLLVHVGNIGHGSMRGLSNDKRPNPLIVQKSLTTLHRTDFAGSSRIRGKTMGTIPDSALQRFIAINKETGQTEELSAMQKIEQWNKLRELNHPSFTKKTLKRFIFQEELEAYKQLRNENKAMKLLKVVFKGITTEHVIYPSLGQMEFFEFQLQNTNCIAVKCRPFITDPRLRVVTDPEEWLYLRKVNNISTKIDRDIFDNSRTHVLLKPMETVFVPFKYEHSYNAFDDSDNSSFYVKAVFQKSSGEPVGILDLNVNPRGYVVDQSFRFFHDANVKFQKLMRIFGTPNNRHVLKVRSSDPTVLCKLKTGSDGSQHVAVNEMCDLAKAI</sequence>
<dbReference type="GO" id="GO:0035869">
    <property type="term" value="C:ciliary transition zone"/>
    <property type="evidence" value="ECO:0007669"/>
    <property type="project" value="TreeGrafter"/>
</dbReference>
<dbReference type="GO" id="GO:1904491">
    <property type="term" value="P:protein localization to ciliary transition zone"/>
    <property type="evidence" value="ECO:0007669"/>
    <property type="project" value="TreeGrafter"/>
</dbReference>
<dbReference type="Pfam" id="PF26186">
    <property type="entry name" value="NPHP4_C2_3rd"/>
    <property type="match status" value="1"/>
</dbReference>
<dbReference type="InterPro" id="IPR058687">
    <property type="entry name" value="Ig_NPHP4_1st"/>
</dbReference>
<keyword evidence="4" id="KW-1185">Reference proteome</keyword>
<evidence type="ECO:0000259" key="2">
    <source>
        <dbReference type="Pfam" id="PF26190"/>
    </source>
</evidence>
<gene>
    <name evidence="3" type="ORF">L596_028818</name>
</gene>
<comment type="caution">
    <text evidence="3">The sequence shown here is derived from an EMBL/GenBank/DDBJ whole genome shotgun (WGS) entry which is preliminary data.</text>
</comment>
<dbReference type="Proteomes" id="UP000298663">
    <property type="component" value="Unassembled WGS sequence"/>
</dbReference>
<dbReference type="InterPro" id="IPR058765">
    <property type="entry name" value="NPHP4_C2-like"/>
</dbReference>
<evidence type="ECO:0000313" key="3">
    <source>
        <dbReference type="EMBL" id="TKR61747.1"/>
    </source>
</evidence>
<evidence type="ECO:0000259" key="1">
    <source>
        <dbReference type="Pfam" id="PF26186"/>
    </source>
</evidence>
<dbReference type="GO" id="GO:0036064">
    <property type="term" value="C:ciliary basal body"/>
    <property type="evidence" value="ECO:0007669"/>
    <property type="project" value="TreeGrafter"/>
</dbReference>
<dbReference type="GO" id="GO:0097546">
    <property type="term" value="C:ciliary base"/>
    <property type="evidence" value="ECO:0007669"/>
    <property type="project" value="TreeGrafter"/>
</dbReference>
<reference evidence="3 4" key="2">
    <citation type="journal article" date="2019" name="G3 (Bethesda)">
        <title>Hybrid Assembly of the Genome of the Entomopathogenic Nematode Steinernema carpocapsae Identifies the X-Chromosome.</title>
        <authorList>
            <person name="Serra L."/>
            <person name="Macchietto M."/>
            <person name="Macias-Munoz A."/>
            <person name="McGill C.J."/>
            <person name="Rodriguez I.M."/>
            <person name="Rodriguez B."/>
            <person name="Murad R."/>
            <person name="Mortazavi A."/>
        </authorList>
    </citation>
    <scope>NUCLEOTIDE SEQUENCE [LARGE SCALE GENOMIC DNA]</scope>
    <source>
        <strain evidence="3 4">ALL</strain>
    </source>
</reference>
<dbReference type="AlphaFoldDB" id="A0A4U5LZJ2"/>
<organism evidence="3 4">
    <name type="scientific">Steinernema carpocapsae</name>
    <name type="common">Entomopathogenic nematode</name>
    <dbReference type="NCBI Taxonomy" id="34508"/>
    <lineage>
        <taxon>Eukaryota</taxon>
        <taxon>Metazoa</taxon>
        <taxon>Ecdysozoa</taxon>
        <taxon>Nematoda</taxon>
        <taxon>Chromadorea</taxon>
        <taxon>Rhabditida</taxon>
        <taxon>Tylenchina</taxon>
        <taxon>Panagrolaimomorpha</taxon>
        <taxon>Strongyloidoidea</taxon>
        <taxon>Steinernematidae</taxon>
        <taxon>Steinernema</taxon>
    </lineage>
</organism>
<dbReference type="OrthoDB" id="313446at2759"/>
<dbReference type="Pfam" id="PF26190">
    <property type="entry name" value="Ig_NPHP4_1st"/>
    <property type="match status" value="1"/>
</dbReference>
<dbReference type="PANTHER" id="PTHR31043">
    <property type="entry name" value="NEPHROCYSTIN-4"/>
    <property type="match status" value="1"/>
</dbReference>
<accession>A0A4U5LZJ2</accession>
<feature type="domain" description="NPHP4 C2-like" evidence="1">
    <location>
        <begin position="453"/>
        <end position="636"/>
    </location>
</feature>
<evidence type="ECO:0000313" key="4">
    <source>
        <dbReference type="Proteomes" id="UP000298663"/>
    </source>
</evidence>
<dbReference type="EMBL" id="AZBU02000011">
    <property type="protein sequence ID" value="TKR61747.1"/>
    <property type="molecule type" value="Genomic_DNA"/>
</dbReference>
<dbReference type="GO" id="GO:0090090">
    <property type="term" value="P:negative regulation of canonical Wnt signaling pathway"/>
    <property type="evidence" value="ECO:0007669"/>
    <property type="project" value="InterPro"/>
</dbReference>
<proteinExistence type="predicted"/>
<dbReference type="GO" id="GO:0097730">
    <property type="term" value="C:non-motile cilium"/>
    <property type="evidence" value="ECO:0007669"/>
    <property type="project" value="InterPro"/>
</dbReference>